<feature type="compositionally biased region" description="Gly residues" evidence="1">
    <location>
        <begin position="79"/>
        <end position="88"/>
    </location>
</feature>
<evidence type="ECO:0000313" key="3">
    <source>
        <dbReference type="EMBL" id="MER6984444.1"/>
    </source>
</evidence>
<accession>A0ABV1WK34</accession>
<feature type="region of interest" description="Disordered" evidence="1">
    <location>
        <begin position="1"/>
        <end position="104"/>
    </location>
</feature>
<keyword evidence="4" id="KW-1185">Reference proteome</keyword>
<dbReference type="EMBL" id="JBEPCU010001820">
    <property type="protein sequence ID" value="MER6984444.1"/>
    <property type="molecule type" value="Genomic_DNA"/>
</dbReference>
<keyword evidence="2" id="KW-0812">Transmembrane</keyword>
<sequence length="137" mass="13556">MGAADRQSAGEWNGGGNQPQPRGGPTSEYGHDYAYGHPPDSAPHPGYGPGADAGRMPSPAIGHGHTPAMGNGRATVTGTGQGHGPGEGADGHGHAHSHSHGPAAPVSRHLRRVIAAILIPFAAAVVVGLAVLWPGGA</sequence>
<keyword evidence="2" id="KW-1133">Transmembrane helix</keyword>
<evidence type="ECO:0000256" key="1">
    <source>
        <dbReference type="SAM" id="MobiDB-lite"/>
    </source>
</evidence>
<gene>
    <name evidence="3" type="ORF">ABT317_47745</name>
</gene>
<protein>
    <submittedName>
        <fullName evidence="3">YibE/F family protein</fullName>
    </submittedName>
</protein>
<comment type="caution">
    <text evidence="3">The sequence shown here is derived from an EMBL/GenBank/DDBJ whole genome shotgun (WGS) entry which is preliminary data.</text>
</comment>
<organism evidence="3 4">
    <name type="scientific">Streptomyces carpinensis</name>
    <dbReference type="NCBI Taxonomy" id="66369"/>
    <lineage>
        <taxon>Bacteria</taxon>
        <taxon>Bacillati</taxon>
        <taxon>Actinomycetota</taxon>
        <taxon>Actinomycetes</taxon>
        <taxon>Kitasatosporales</taxon>
        <taxon>Streptomycetaceae</taxon>
        <taxon>Streptomyces</taxon>
    </lineage>
</organism>
<dbReference type="Proteomes" id="UP001458415">
    <property type="component" value="Unassembled WGS sequence"/>
</dbReference>
<evidence type="ECO:0000313" key="4">
    <source>
        <dbReference type="Proteomes" id="UP001458415"/>
    </source>
</evidence>
<keyword evidence="2" id="KW-0472">Membrane</keyword>
<evidence type="ECO:0000256" key="2">
    <source>
        <dbReference type="SAM" id="Phobius"/>
    </source>
</evidence>
<reference evidence="3 4" key="1">
    <citation type="submission" date="2024-06" db="EMBL/GenBank/DDBJ databases">
        <title>The Natural Products Discovery Center: Release of the First 8490 Sequenced Strains for Exploring Actinobacteria Biosynthetic Diversity.</title>
        <authorList>
            <person name="Kalkreuter E."/>
            <person name="Kautsar S.A."/>
            <person name="Yang D."/>
            <person name="Bader C.D."/>
            <person name="Teijaro C.N."/>
            <person name="Fluegel L."/>
            <person name="Davis C.M."/>
            <person name="Simpson J.R."/>
            <person name="Lauterbach L."/>
            <person name="Steele A.D."/>
            <person name="Gui C."/>
            <person name="Meng S."/>
            <person name="Li G."/>
            <person name="Viehrig K."/>
            <person name="Ye F."/>
            <person name="Su P."/>
            <person name="Kiefer A.F."/>
            <person name="Nichols A."/>
            <person name="Cepeda A.J."/>
            <person name="Yan W."/>
            <person name="Fan B."/>
            <person name="Jiang Y."/>
            <person name="Adhikari A."/>
            <person name="Zheng C.-J."/>
            <person name="Schuster L."/>
            <person name="Cowan T.M."/>
            <person name="Smanski M.J."/>
            <person name="Chevrette M.G."/>
            <person name="De Carvalho L.P.S."/>
            <person name="Shen B."/>
        </authorList>
    </citation>
    <scope>NUCLEOTIDE SEQUENCE [LARGE SCALE GENOMIC DNA]</scope>
    <source>
        <strain evidence="3 4">NPDC000634</strain>
    </source>
</reference>
<feature type="non-terminal residue" evidence="3">
    <location>
        <position position="137"/>
    </location>
</feature>
<proteinExistence type="predicted"/>
<name>A0ABV1WK34_9ACTN</name>
<feature type="transmembrane region" description="Helical" evidence="2">
    <location>
        <begin position="113"/>
        <end position="133"/>
    </location>
</feature>